<dbReference type="Pfam" id="PF11989">
    <property type="entry name" value="Dsl1_C"/>
    <property type="match status" value="1"/>
</dbReference>
<feature type="domain" description="Retrograde transport protein Dsl1 N-terminal" evidence="1">
    <location>
        <begin position="8"/>
        <end position="394"/>
    </location>
</feature>
<accession>A0AAN7VZF2</accession>
<evidence type="ECO:0000313" key="4">
    <source>
        <dbReference type="Proteomes" id="UP001306508"/>
    </source>
</evidence>
<dbReference type="PANTHER" id="PTHR12205:SF0">
    <property type="entry name" value="CENTROMERE_KINETOCHORE PROTEIN ZW10 HOMOLOG"/>
    <property type="match status" value="1"/>
</dbReference>
<dbReference type="InterPro" id="IPR038442">
    <property type="entry name" value="Dsl1_N_sf"/>
</dbReference>
<keyword evidence="4" id="KW-1185">Reference proteome</keyword>
<sequence length="798" mass="93604">MLLSLGLDTQTILELISKDPLLCTASTQNEKNNNSNNDDNYTGSSKVDDLIKENTNLLNQDNELTIKLDDLNKLKTFRDLIMEFNANLELFEFENCYYSLKTLRNKLKSYKTILSRQSYSFQRSIMKYIDMMHLRLIENIYKLLFEKFWVIDIKDCKSIIFNSEILIDSSEKMEYNTFISMINQLFFINNLENEWFLKDMGICSESEEVRKMLTNIDLNFIKCNNLVNLIKKNIFNSNIKFEYNMGTDAKATNNDNDNNNNSSSSNNKLSFIRITTKEWDEENLEIVLHSIKSLVDFLQALKTSQYNTIIIKDIGEVIIKELIKFVKSNAASILFNESNSLYLDEIKSINDGLIQLTADGPNFNFDGSEIINLIEDKDLYYKILIDQNFNESINVFKKKLKLNQNWIEIKDVIQLDKLEGNTHNNKGEVMGTQEKLEKAIDPVDEPNVDSIDNDDDIEDAWNTEIDINIDDLDNDIKEPLDREEKNEDENAWDAEWDIGNEDEDEINFQNKDQGTIKVTKINEFIIESNQLFEKKCHELVDIQRDYYLHKLQMLQNAIFVMIQSSYSESEWWQLYIDCKYTSIKELKLTYISSLSDEYLTTLLIKHKLHIKKAINNQLSELEKHEENPSWSSLIDDLLPYTKGQLLEPLSNLKSFSIEYENTILDIMDYIYNKSIIDIVLRWDIISEKNSENLSELMTLIHNNIYIDYFEKGLQTLSPASSPTRNLIKYKEIRDRFKLISKFLPLHLKDIMEMFYNGEFYLFSTEEIVAWITLLFADTPLRKDAISEIYEIREAANED</sequence>
<dbReference type="AlphaFoldDB" id="A0AAN7VZF2"/>
<feature type="domain" description="Retrograde transport protein Dsl1 C-terminal" evidence="2">
    <location>
        <begin position="590"/>
        <end position="796"/>
    </location>
</feature>
<proteinExistence type="predicted"/>
<dbReference type="PANTHER" id="PTHR12205">
    <property type="entry name" value="CENTROMERE/KINETOCHORE PROTEIN ZW10"/>
    <property type="match status" value="1"/>
</dbReference>
<evidence type="ECO:0000259" key="1">
    <source>
        <dbReference type="Pfam" id="PF11988"/>
    </source>
</evidence>
<comment type="caution">
    <text evidence="3">The sequence shown here is derived from an EMBL/GenBank/DDBJ whole genome shotgun (WGS) entry which is preliminary data.</text>
</comment>
<dbReference type="Pfam" id="PF11988">
    <property type="entry name" value="Dsl1_N"/>
    <property type="match status" value="1"/>
</dbReference>
<evidence type="ECO:0000259" key="2">
    <source>
        <dbReference type="Pfam" id="PF11989"/>
    </source>
</evidence>
<dbReference type="EMBL" id="JAWIZZ010000055">
    <property type="protein sequence ID" value="KAK5774184.1"/>
    <property type="molecule type" value="Genomic_DNA"/>
</dbReference>
<dbReference type="InterPro" id="IPR021876">
    <property type="entry name" value="Dsl1_C"/>
</dbReference>
<name>A0AAN7VZF2_9SACH</name>
<evidence type="ECO:0000313" key="3">
    <source>
        <dbReference type="EMBL" id="KAK5774184.1"/>
    </source>
</evidence>
<reference evidence="4" key="1">
    <citation type="submission" date="2023-07" db="EMBL/GenBank/DDBJ databases">
        <title>A draft genome of Kazachstania heterogenica Y-27499.</title>
        <authorList>
            <person name="Donic C."/>
            <person name="Kralova J.S."/>
            <person name="Fidel L."/>
            <person name="Ben-Dor S."/>
            <person name="Jung S."/>
        </authorList>
    </citation>
    <scope>NUCLEOTIDE SEQUENCE [LARGE SCALE GENOMIC DNA]</scope>
    <source>
        <strain evidence="4">Y27499</strain>
    </source>
</reference>
<protein>
    <submittedName>
        <fullName evidence="3">Uncharacterized protein</fullName>
    </submittedName>
</protein>
<dbReference type="GO" id="GO:1990423">
    <property type="term" value="C:RZZ complex"/>
    <property type="evidence" value="ECO:0007669"/>
    <property type="project" value="TreeGrafter"/>
</dbReference>
<dbReference type="GO" id="GO:0006888">
    <property type="term" value="P:endoplasmic reticulum to Golgi vesicle-mediated transport"/>
    <property type="evidence" value="ECO:0007669"/>
    <property type="project" value="TreeGrafter"/>
</dbReference>
<dbReference type="InterPro" id="IPR046362">
    <property type="entry name" value="Zw10/DSL1_C_sf"/>
</dbReference>
<dbReference type="InterPro" id="IPR021875">
    <property type="entry name" value="Dsl1_N_dom"/>
</dbReference>
<dbReference type="GO" id="GO:0007094">
    <property type="term" value="P:mitotic spindle assembly checkpoint signaling"/>
    <property type="evidence" value="ECO:0007669"/>
    <property type="project" value="TreeGrafter"/>
</dbReference>
<dbReference type="Gene3D" id="1.20.58.2230">
    <property type="entry name" value="Retrograde transport protein Dsl1, N-terminal domain"/>
    <property type="match status" value="1"/>
</dbReference>
<organism evidence="3 4">
    <name type="scientific">Arxiozyma heterogenica</name>
    <dbReference type="NCBI Taxonomy" id="278026"/>
    <lineage>
        <taxon>Eukaryota</taxon>
        <taxon>Fungi</taxon>
        <taxon>Dikarya</taxon>
        <taxon>Ascomycota</taxon>
        <taxon>Saccharomycotina</taxon>
        <taxon>Saccharomycetes</taxon>
        <taxon>Saccharomycetales</taxon>
        <taxon>Saccharomycetaceae</taxon>
        <taxon>Arxiozyma</taxon>
    </lineage>
</organism>
<gene>
    <name evidence="3" type="ORF">RI543_004471</name>
</gene>
<dbReference type="Gene3D" id="1.10.357.150">
    <property type="match status" value="1"/>
</dbReference>
<dbReference type="Proteomes" id="UP001306508">
    <property type="component" value="Unassembled WGS sequence"/>
</dbReference>
<dbReference type="Gene3D" id="1.10.287.3290">
    <property type="match status" value="1"/>
</dbReference>
<dbReference type="GO" id="GO:0005737">
    <property type="term" value="C:cytoplasm"/>
    <property type="evidence" value="ECO:0007669"/>
    <property type="project" value="GOC"/>
</dbReference>